<dbReference type="PANTHER" id="PTHR33919">
    <property type="entry name" value="OS09G0127700 PROTEIN"/>
    <property type="match status" value="1"/>
</dbReference>
<accession>A0A7N0V703</accession>
<dbReference type="InterPro" id="IPR010530">
    <property type="entry name" value="B12D"/>
</dbReference>
<dbReference type="PANTHER" id="PTHR33919:SF9">
    <property type="entry name" value="RIBOSOME BIOGENESIS NEP1-LIKE PROTEIN"/>
    <property type="match status" value="1"/>
</dbReference>
<dbReference type="AlphaFoldDB" id="A0A7N0V703"/>
<dbReference type="Pfam" id="PF06522">
    <property type="entry name" value="B12D"/>
    <property type="match status" value="1"/>
</dbReference>
<keyword evidence="1" id="KW-0472">Membrane</keyword>
<evidence type="ECO:0000313" key="2">
    <source>
        <dbReference type="EnsemblPlants" id="Kaladp0197s0007.1.v1.1"/>
    </source>
</evidence>
<organism evidence="2 3">
    <name type="scientific">Kalanchoe fedtschenkoi</name>
    <name type="common">Lavender scallops</name>
    <name type="synonym">South American air plant</name>
    <dbReference type="NCBI Taxonomy" id="63787"/>
    <lineage>
        <taxon>Eukaryota</taxon>
        <taxon>Viridiplantae</taxon>
        <taxon>Streptophyta</taxon>
        <taxon>Embryophyta</taxon>
        <taxon>Tracheophyta</taxon>
        <taxon>Spermatophyta</taxon>
        <taxon>Magnoliopsida</taxon>
        <taxon>eudicotyledons</taxon>
        <taxon>Gunneridae</taxon>
        <taxon>Pentapetalae</taxon>
        <taxon>Saxifragales</taxon>
        <taxon>Crassulaceae</taxon>
        <taxon>Kalanchoe</taxon>
    </lineage>
</organism>
<dbReference type="Gramene" id="Kaladp0197s0007.1.v1.1">
    <property type="protein sequence ID" value="Kaladp0197s0007.1.v1.1"/>
    <property type="gene ID" value="Kaladp0197s0007.v1.1"/>
</dbReference>
<dbReference type="OMA" id="ANSKQMI"/>
<keyword evidence="1" id="KW-0812">Transmembrane</keyword>
<sequence length="141" mass="15686">MASRAVASKVKSLALPRNRTFATHAPPFQRSNLEPAKSRAVVRADQVPIYMILGMAAVAASLGIYTATHQVLHSPTVRVSKKKRETLPEVEDPGVVVSWADKFVNKSLFRKLAHLKEHYHRDPSRYVESLENIGGDSKLRS</sequence>
<protein>
    <submittedName>
        <fullName evidence="2">Uncharacterized protein</fullName>
    </submittedName>
</protein>
<evidence type="ECO:0000313" key="3">
    <source>
        <dbReference type="Proteomes" id="UP000594263"/>
    </source>
</evidence>
<reference evidence="2" key="1">
    <citation type="submission" date="2021-01" db="UniProtKB">
        <authorList>
            <consortium name="EnsemblPlants"/>
        </authorList>
    </citation>
    <scope>IDENTIFICATION</scope>
</reference>
<keyword evidence="1" id="KW-1133">Transmembrane helix</keyword>
<dbReference type="Proteomes" id="UP000594263">
    <property type="component" value="Unplaced"/>
</dbReference>
<name>A0A7N0V703_KALFE</name>
<keyword evidence="3" id="KW-1185">Reference proteome</keyword>
<proteinExistence type="predicted"/>
<evidence type="ECO:0000256" key="1">
    <source>
        <dbReference type="SAM" id="Phobius"/>
    </source>
</evidence>
<dbReference type="EnsemblPlants" id="Kaladp0197s0007.1.v1.1">
    <property type="protein sequence ID" value="Kaladp0197s0007.1.v1.1"/>
    <property type="gene ID" value="Kaladp0197s0007.v1.1"/>
</dbReference>
<feature type="transmembrane region" description="Helical" evidence="1">
    <location>
        <begin position="47"/>
        <end position="67"/>
    </location>
</feature>